<dbReference type="Proteomes" id="UP000005877">
    <property type="component" value="Chromosome"/>
</dbReference>
<reference evidence="2 3" key="1">
    <citation type="journal article" date="2012" name="PLoS ONE">
        <title>The genome characteristics and predicted function of methyl-group oxidation pathway in the obligate aceticlastic methanogens, Methanosaeta spp.</title>
        <authorList>
            <person name="Zhu J."/>
            <person name="Zheng H."/>
            <person name="Ai G."/>
            <person name="Zhang G."/>
            <person name="Liu D."/>
            <person name="Liu X."/>
            <person name="Dong X."/>
        </authorList>
    </citation>
    <scope>NUCLEOTIDE SEQUENCE [LARGE SCALE GENOMIC DNA]</scope>
    <source>
        <strain evidence="2 3">6Ac</strain>
    </source>
</reference>
<dbReference type="HOGENOM" id="CLU_1623464_0_0_2"/>
<evidence type="ECO:0000313" key="3">
    <source>
        <dbReference type="Proteomes" id="UP000005877"/>
    </source>
</evidence>
<dbReference type="STRING" id="1110509.Mhar_2187"/>
<dbReference type="AlphaFoldDB" id="G7WQI6"/>
<dbReference type="EMBL" id="CP003117">
    <property type="protein sequence ID" value="AET65539.1"/>
    <property type="molecule type" value="Genomic_DNA"/>
</dbReference>
<feature type="region of interest" description="Disordered" evidence="1">
    <location>
        <begin position="138"/>
        <end position="163"/>
    </location>
</feature>
<protein>
    <submittedName>
        <fullName evidence="2">Uncharacterized protein</fullName>
    </submittedName>
</protein>
<accession>G7WQI6</accession>
<gene>
    <name evidence="2" type="ordered locus">Mhar_2187</name>
</gene>
<evidence type="ECO:0000256" key="1">
    <source>
        <dbReference type="SAM" id="MobiDB-lite"/>
    </source>
</evidence>
<dbReference type="KEGG" id="mhi:Mhar_2187"/>
<dbReference type="PATRIC" id="fig|1110509.7.peg.2421"/>
<name>G7WQI6_METH6</name>
<sequence>MYKSLFMVLVAFLLSAGAGLAEEMTEDVAVDEVVDEVAEVVTVAFTGVAETLTEADMPGAPTVWAVNVTAAEDEFVLCSQVVNVTVFQATPGPWGFVDENVTEGSVVEVFGAYVEDETGCMVTLEGSEEYYFVLAAEEEAEEEVEETEVATGELEEEAEEEAE</sequence>
<organism evidence="2 3">
    <name type="scientific">Methanothrix harundinacea (strain 6Ac)</name>
    <name type="common">Methanosaeta harundinacea</name>
    <dbReference type="NCBI Taxonomy" id="1110509"/>
    <lineage>
        <taxon>Archaea</taxon>
        <taxon>Methanobacteriati</taxon>
        <taxon>Methanobacteriota</taxon>
        <taxon>Stenosarchaea group</taxon>
        <taxon>Methanomicrobia</taxon>
        <taxon>Methanotrichales</taxon>
        <taxon>Methanotrichaceae</taxon>
        <taxon>Methanothrix</taxon>
    </lineage>
</organism>
<evidence type="ECO:0000313" key="2">
    <source>
        <dbReference type="EMBL" id="AET65539.1"/>
    </source>
</evidence>
<keyword evidence="3" id="KW-1185">Reference proteome</keyword>
<proteinExistence type="predicted"/>